<organism evidence="3 4">
    <name type="scientific">Thermoflexus hugenholtzii JAD2</name>
    <dbReference type="NCBI Taxonomy" id="877466"/>
    <lineage>
        <taxon>Bacteria</taxon>
        <taxon>Bacillati</taxon>
        <taxon>Chloroflexota</taxon>
        <taxon>Thermoflexia</taxon>
        <taxon>Thermoflexales</taxon>
        <taxon>Thermoflexaceae</taxon>
        <taxon>Thermoflexus</taxon>
    </lineage>
</organism>
<dbReference type="InParanoid" id="A0A212RPI8"/>
<dbReference type="Pfam" id="PF03787">
    <property type="entry name" value="RAMPs"/>
    <property type="match status" value="1"/>
</dbReference>
<dbReference type="OrthoDB" id="5501881at2"/>
<name>A0A212RPI8_9CHLR</name>
<dbReference type="RefSeq" id="WP_088572302.1">
    <property type="nucleotide sequence ID" value="NZ_FYEK01000073.1"/>
</dbReference>
<proteinExistence type="predicted"/>
<evidence type="ECO:0000256" key="1">
    <source>
        <dbReference type="ARBA" id="ARBA00023118"/>
    </source>
</evidence>
<protein>
    <submittedName>
        <fullName evidence="3">CRISPR-associated protein Cmr2</fullName>
    </submittedName>
</protein>
<dbReference type="AlphaFoldDB" id="A0A212RPI8"/>
<evidence type="ECO:0000259" key="2">
    <source>
        <dbReference type="Pfam" id="PF03787"/>
    </source>
</evidence>
<keyword evidence="1" id="KW-0051">Antiviral defense</keyword>
<dbReference type="GO" id="GO:0051607">
    <property type="term" value="P:defense response to virus"/>
    <property type="evidence" value="ECO:0007669"/>
    <property type="project" value="UniProtKB-KW"/>
</dbReference>
<feature type="domain" description="CRISPR type III-associated protein" evidence="2">
    <location>
        <begin position="98"/>
        <end position="277"/>
    </location>
</feature>
<gene>
    <name evidence="3" type="ORF">SAMN02746019_00025380</name>
</gene>
<dbReference type="InterPro" id="IPR005537">
    <property type="entry name" value="RAMP_III_fam"/>
</dbReference>
<dbReference type="Proteomes" id="UP000197025">
    <property type="component" value="Unassembled WGS sequence"/>
</dbReference>
<dbReference type="EMBL" id="FYEK01000073">
    <property type="protein sequence ID" value="SNB74472.1"/>
    <property type="molecule type" value="Genomic_DNA"/>
</dbReference>
<reference evidence="4" key="1">
    <citation type="submission" date="2017-06" db="EMBL/GenBank/DDBJ databases">
        <authorList>
            <person name="Varghese N."/>
            <person name="Submissions S."/>
        </authorList>
    </citation>
    <scope>NUCLEOTIDE SEQUENCE [LARGE SCALE GENOMIC DNA]</scope>
    <source>
        <strain evidence="4">JAD2</strain>
    </source>
</reference>
<sequence>MTFDYWVELCDSTSPPGKGEFPASPEEAAWNLASGFVDRCAEQAMRGDDQRIQARRRYVGEVASKTFSLPSALSVLKSPDFGSACAGWPASWFALEVEFELLTPWYSKDDRVFHVMDNPVRKDRVFGVPFMAASSWKGLLRWACRMQAGLWEHLQENGGRLEGWRDPDWILHLFGNEKGEEEAFHQGALVFYPTWFDKIGFEVINPHSRARRAGTQPIYYEVVPPRAKGTLYLLYAPWPGIQPSIDSKTFLPLLLEAIDKLLTNYGISAKRTVGWGTAKICKWKAYRKEQAPVSRDTRKELWDAIANWLS</sequence>
<accession>A0A212RPI8</accession>
<evidence type="ECO:0000313" key="3">
    <source>
        <dbReference type="EMBL" id="SNB74472.1"/>
    </source>
</evidence>
<evidence type="ECO:0000313" key="4">
    <source>
        <dbReference type="Proteomes" id="UP000197025"/>
    </source>
</evidence>
<keyword evidence="4" id="KW-1185">Reference proteome</keyword>
<dbReference type="CDD" id="cd09726">
    <property type="entry name" value="RAMP_I_III"/>
    <property type="match status" value="1"/>
</dbReference>